<name>A0A3D2SG76_9BACE</name>
<reference evidence="1 2" key="1">
    <citation type="journal article" date="2018" name="Nat. Biotechnol.">
        <title>A standardized bacterial taxonomy based on genome phylogeny substantially revises the tree of life.</title>
        <authorList>
            <person name="Parks D.H."/>
            <person name="Chuvochina M."/>
            <person name="Waite D.W."/>
            <person name="Rinke C."/>
            <person name="Skarshewski A."/>
            <person name="Chaumeil P.A."/>
            <person name="Hugenholtz P."/>
        </authorList>
    </citation>
    <scope>NUCLEOTIDE SEQUENCE [LARGE SCALE GENOMIC DNA]</scope>
    <source>
        <strain evidence="1">UBA9667</strain>
    </source>
</reference>
<accession>A0A3D2SG76</accession>
<proteinExistence type="predicted"/>
<sequence>MPKRKTYTKKTDIDRAWNKKKSPSQYAVDTLEMRKTFLIVCEGQTEKCYFKSFPVRTVKVEAINLEGQSKLKLVECAQEIACGEEYDEVWCVFDMDDNKGQDQFQAFDNAIHKAHSLNFNVAYSNDAFELWFYLHYHYTDTAHLRDFYYERLSRLWNINYVNDGKRYSFCTGIYDKLKNDNRASQQQAIARAEKLFLDQQDKPFHEQNPVTAVYQLVRTLNQHILGERVL</sequence>
<evidence type="ECO:0000313" key="2">
    <source>
        <dbReference type="Proteomes" id="UP000263098"/>
    </source>
</evidence>
<dbReference type="Pfam" id="PF13707">
    <property type="entry name" value="RloB"/>
    <property type="match status" value="1"/>
</dbReference>
<evidence type="ECO:0000313" key="1">
    <source>
        <dbReference type="EMBL" id="HCK24834.1"/>
    </source>
</evidence>
<organism evidence="1 2">
    <name type="scientific">Bacteroides graminisolvens</name>
    <dbReference type="NCBI Taxonomy" id="477666"/>
    <lineage>
        <taxon>Bacteria</taxon>
        <taxon>Pseudomonadati</taxon>
        <taxon>Bacteroidota</taxon>
        <taxon>Bacteroidia</taxon>
        <taxon>Bacteroidales</taxon>
        <taxon>Bacteroidaceae</taxon>
        <taxon>Bacteroides</taxon>
    </lineage>
</organism>
<protein>
    <recommendedName>
        <fullName evidence="3">RloB domain-containing protein</fullName>
    </recommendedName>
</protein>
<dbReference type="InterPro" id="IPR025591">
    <property type="entry name" value="RloB"/>
</dbReference>
<evidence type="ECO:0008006" key="3">
    <source>
        <dbReference type="Google" id="ProtNLM"/>
    </source>
</evidence>
<comment type="caution">
    <text evidence="1">The sequence shown here is derived from an EMBL/GenBank/DDBJ whole genome shotgun (WGS) entry which is preliminary data.</text>
</comment>
<dbReference type="AlphaFoldDB" id="A0A3D2SG76"/>
<gene>
    <name evidence="1" type="ORF">DHW31_08665</name>
</gene>
<dbReference type="EMBL" id="DPVG01000315">
    <property type="protein sequence ID" value="HCK24834.1"/>
    <property type="molecule type" value="Genomic_DNA"/>
</dbReference>
<dbReference type="Proteomes" id="UP000263098">
    <property type="component" value="Unassembled WGS sequence"/>
</dbReference>